<dbReference type="GO" id="GO:0003824">
    <property type="term" value="F:catalytic activity"/>
    <property type="evidence" value="ECO:0007669"/>
    <property type="project" value="InterPro"/>
</dbReference>
<dbReference type="AlphaFoldDB" id="A0A5N7BNE9"/>
<dbReference type="OrthoDB" id="5986190at2759"/>
<dbReference type="InterPro" id="IPR000845">
    <property type="entry name" value="Nucleoside_phosphorylase_d"/>
</dbReference>
<organism evidence="4 5">
    <name type="scientific">Aspergillus bertholletiae</name>
    <dbReference type="NCBI Taxonomy" id="1226010"/>
    <lineage>
        <taxon>Eukaryota</taxon>
        <taxon>Fungi</taxon>
        <taxon>Dikarya</taxon>
        <taxon>Ascomycota</taxon>
        <taxon>Pezizomycotina</taxon>
        <taxon>Eurotiomycetes</taxon>
        <taxon>Eurotiomycetidae</taxon>
        <taxon>Eurotiales</taxon>
        <taxon>Aspergillaceae</taxon>
        <taxon>Aspergillus</taxon>
        <taxon>Aspergillus subgen. Circumdati</taxon>
    </lineage>
</organism>
<dbReference type="InterPro" id="IPR035994">
    <property type="entry name" value="Nucleoside_phosphorylase_sf"/>
</dbReference>
<dbReference type="InterPro" id="IPR053137">
    <property type="entry name" value="NLR-like"/>
</dbReference>
<dbReference type="Gene3D" id="1.25.40.10">
    <property type="entry name" value="Tetratricopeptide repeat domain"/>
    <property type="match status" value="1"/>
</dbReference>
<proteinExistence type="predicted"/>
<dbReference type="InterPro" id="IPR002182">
    <property type="entry name" value="NB-ARC"/>
</dbReference>
<dbReference type="GO" id="GO:0043531">
    <property type="term" value="F:ADP binding"/>
    <property type="evidence" value="ECO:0007669"/>
    <property type="project" value="InterPro"/>
</dbReference>
<dbReference type="Pfam" id="PF00931">
    <property type="entry name" value="NB-ARC"/>
    <property type="match status" value="1"/>
</dbReference>
<dbReference type="SUPFAM" id="SSF52540">
    <property type="entry name" value="P-loop containing nucleoside triphosphate hydrolases"/>
    <property type="match status" value="1"/>
</dbReference>
<keyword evidence="5" id="KW-1185">Reference proteome</keyword>
<sequence>MASLTLDNYTVAWICALPLEAAAARVMLDKIHSPPQQGTDLNAYEFGELNGHHIVIAYLPNGVYGTVSAAAVVSRMRLTFPRLQFGLMVGIGGGVPSKGNDIRLGDVVVSKPSGKYGGVIQYDYGKAVQGGQFEPTGILNQPPSALLTHLNKLEEQQMTGDKDAISKLVNTALEQNSSIKERFSPPEQQTDFLFCSSYHHADKGLDCEKCDKEQLVDREPRDLRTPYIHYGLIASGNRVVKDSEARDRLAQQHGILCFEMEAAGLMNELPTLVIRGICDYCDSHKQKQWQGYAALTAAAYTKLLLLAMPACHTKSDSVKNNRVRHWMVSLPRNPKFVGRQGEITKLEELFAMQDGPRRVAIAGLGGIGKTQVAIELAYRIRDQDQKCSVFWLPCTSHAIIEQAFLNIAETLGLHDVKPAEVKEQVKTYLSSERAGKWLLVFDNADDTEMWLAANDAAPALEDMLPQSEQGRILFTTRNRKLAMKLAPFNIVSIPDMDKDIAIQILRKALADKGLLKDNVTAASLLEQLAYLPLAITQASAYIVENGINISDYIALLGEQEQDAVDLLSEDFRDPGRYKEIQNPVITTWLISFKQIQCQNQSAADYLSFMACINPRNIPRSLLPLQITKKQCLDALGILNAYSFTNNEGTDINMHRLVYIATRNWLRKSGLWSHWVERVATQMQGVFPGADHTNRMLWREYLPHALALVHEDEFIKRQDNYIILVQKIADCLHSDGRYTEAETRKTVLGAGHPDTLSSMANLAYTWESQGKLQDALTLMKNCSELRSKILGPNHPDVRSSSHQTPLIQKERLHHSQEISASSAAAVAIARSTHKERLNLPDTQRQSATQLFLGNHPLIITSRTSSPTPGGQHLEEVD</sequence>
<feature type="region of interest" description="Disordered" evidence="1">
    <location>
        <begin position="856"/>
        <end position="876"/>
    </location>
</feature>
<dbReference type="PANTHER" id="PTHR46082:SF11">
    <property type="entry name" value="AAA+ ATPASE DOMAIN-CONTAINING PROTEIN-RELATED"/>
    <property type="match status" value="1"/>
</dbReference>
<name>A0A5N7BNE9_9EURO</name>
<evidence type="ECO:0000256" key="1">
    <source>
        <dbReference type="SAM" id="MobiDB-lite"/>
    </source>
</evidence>
<dbReference type="Gene3D" id="3.40.50.1580">
    <property type="entry name" value="Nucleoside phosphorylase domain"/>
    <property type="match status" value="1"/>
</dbReference>
<evidence type="ECO:0000259" key="3">
    <source>
        <dbReference type="Pfam" id="PF01048"/>
    </source>
</evidence>
<dbReference type="InterPro" id="IPR027417">
    <property type="entry name" value="P-loop_NTPase"/>
</dbReference>
<dbReference type="Gene3D" id="3.40.50.300">
    <property type="entry name" value="P-loop containing nucleotide triphosphate hydrolases"/>
    <property type="match status" value="1"/>
</dbReference>
<accession>A0A5N7BNE9</accession>
<reference evidence="4 5" key="1">
    <citation type="submission" date="2019-04" db="EMBL/GenBank/DDBJ databases">
        <title>Friends and foes A comparative genomics studyof 23 Aspergillus species from section Flavi.</title>
        <authorList>
            <consortium name="DOE Joint Genome Institute"/>
            <person name="Kjaerbolling I."/>
            <person name="Vesth T."/>
            <person name="Frisvad J.C."/>
            <person name="Nybo J.L."/>
            <person name="Theobald S."/>
            <person name="Kildgaard S."/>
            <person name="Isbrandt T."/>
            <person name="Kuo A."/>
            <person name="Sato A."/>
            <person name="Lyhne E.K."/>
            <person name="Kogle M.E."/>
            <person name="Wiebenga A."/>
            <person name="Kun R.S."/>
            <person name="Lubbers R.J."/>
            <person name="Makela M.R."/>
            <person name="Barry K."/>
            <person name="Chovatia M."/>
            <person name="Clum A."/>
            <person name="Daum C."/>
            <person name="Haridas S."/>
            <person name="He G."/>
            <person name="LaButti K."/>
            <person name="Lipzen A."/>
            <person name="Mondo S."/>
            <person name="Riley R."/>
            <person name="Salamov A."/>
            <person name="Simmons B.A."/>
            <person name="Magnuson J.K."/>
            <person name="Henrissat B."/>
            <person name="Mortensen U.H."/>
            <person name="Larsen T.O."/>
            <person name="Devries R.P."/>
            <person name="Grigoriev I.V."/>
            <person name="Machida M."/>
            <person name="Baker S.E."/>
            <person name="Andersen M.R."/>
        </authorList>
    </citation>
    <scope>NUCLEOTIDE SEQUENCE [LARGE SCALE GENOMIC DNA]</scope>
    <source>
        <strain evidence="4 5">IBT 29228</strain>
    </source>
</reference>
<dbReference type="Pfam" id="PF01048">
    <property type="entry name" value="PNP_UDP_1"/>
    <property type="match status" value="1"/>
</dbReference>
<gene>
    <name evidence="4" type="ORF">BDV26DRAFT_277485</name>
</gene>
<dbReference type="GO" id="GO:0009116">
    <property type="term" value="P:nucleoside metabolic process"/>
    <property type="evidence" value="ECO:0007669"/>
    <property type="project" value="InterPro"/>
</dbReference>
<evidence type="ECO:0000313" key="5">
    <source>
        <dbReference type="Proteomes" id="UP000326198"/>
    </source>
</evidence>
<dbReference type="SUPFAM" id="SSF48452">
    <property type="entry name" value="TPR-like"/>
    <property type="match status" value="1"/>
</dbReference>
<protein>
    <submittedName>
        <fullName evidence="4">Purine and uridine phosphorylase</fullName>
    </submittedName>
</protein>
<dbReference type="InterPro" id="IPR011990">
    <property type="entry name" value="TPR-like_helical_dom_sf"/>
</dbReference>
<feature type="domain" description="NB-ARC" evidence="2">
    <location>
        <begin position="344"/>
        <end position="485"/>
    </location>
</feature>
<dbReference type="Pfam" id="PF13374">
    <property type="entry name" value="TPR_10"/>
    <property type="match status" value="1"/>
</dbReference>
<feature type="domain" description="Nucleoside phosphorylase" evidence="3">
    <location>
        <begin position="11"/>
        <end position="289"/>
    </location>
</feature>
<evidence type="ECO:0000259" key="2">
    <source>
        <dbReference type="Pfam" id="PF00931"/>
    </source>
</evidence>
<dbReference type="PANTHER" id="PTHR46082">
    <property type="entry name" value="ATP/GTP-BINDING PROTEIN-RELATED"/>
    <property type="match status" value="1"/>
</dbReference>
<dbReference type="SUPFAM" id="SSF53167">
    <property type="entry name" value="Purine and uridine phosphorylases"/>
    <property type="match status" value="1"/>
</dbReference>
<dbReference type="EMBL" id="ML736156">
    <property type="protein sequence ID" value="KAE8383299.1"/>
    <property type="molecule type" value="Genomic_DNA"/>
</dbReference>
<dbReference type="Proteomes" id="UP000326198">
    <property type="component" value="Unassembled WGS sequence"/>
</dbReference>
<evidence type="ECO:0000313" key="4">
    <source>
        <dbReference type="EMBL" id="KAE8383299.1"/>
    </source>
</evidence>